<dbReference type="InterPro" id="IPR001810">
    <property type="entry name" value="F-box_dom"/>
</dbReference>
<dbReference type="WBParaSite" id="Pan_g13896.t1">
    <property type="protein sequence ID" value="Pan_g13896.t1"/>
    <property type="gene ID" value="Pan_g13896"/>
</dbReference>
<protein>
    <submittedName>
        <fullName evidence="3">F-box domain-containing protein</fullName>
    </submittedName>
</protein>
<dbReference type="Pfam" id="PF12937">
    <property type="entry name" value="F-box-like"/>
    <property type="match status" value="1"/>
</dbReference>
<dbReference type="AlphaFoldDB" id="A0A7E4UX42"/>
<evidence type="ECO:0000313" key="2">
    <source>
        <dbReference type="Proteomes" id="UP000492821"/>
    </source>
</evidence>
<dbReference type="InterPro" id="IPR036047">
    <property type="entry name" value="F-box-like_dom_sf"/>
</dbReference>
<feature type="domain" description="F-box" evidence="1">
    <location>
        <begin position="1"/>
        <end position="48"/>
    </location>
</feature>
<accession>A0A7E4UX42</accession>
<organism evidence="2 3">
    <name type="scientific">Panagrellus redivivus</name>
    <name type="common">Microworm</name>
    <dbReference type="NCBI Taxonomy" id="6233"/>
    <lineage>
        <taxon>Eukaryota</taxon>
        <taxon>Metazoa</taxon>
        <taxon>Ecdysozoa</taxon>
        <taxon>Nematoda</taxon>
        <taxon>Chromadorea</taxon>
        <taxon>Rhabditida</taxon>
        <taxon>Tylenchina</taxon>
        <taxon>Panagrolaimomorpha</taxon>
        <taxon>Panagrolaimoidea</taxon>
        <taxon>Panagrolaimidae</taxon>
        <taxon>Panagrellus</taxon>
    </lineage>
</organism>
<dbReference type="Gene3D" id="3.80.10.10">
    <property type="entry name" value="Ribonuclease Inhibitor"/>
    <property type="match status" value="1"/>
</dbReference>
<keyword evidence="2" id="KW-1185">Reference proteome</keyword>
<evidence type="ECO:0000313" key="3">
    <source>
        <dbReference type="WBParaSite" id="Pan_g13896.t1"/>
    </source>
</evidence>
<evidence type="ECO:0000259" key="1">
    <source>
        <dbReference type="PROSITE" id="PS50181"/>
    </source>
</evidence>
<dbReference type="Proteomes" id="UP000492821">
    <property type="component" value="Unassembled WGS sequence"/>
</dbReference>
<dbReference type="CDD" id="cd09917">
    <property type="entry name" value="F-box_SF"/>
    <property type="match status" value="1"/>
</dbReference>
<reference evidence="3" key="2">
    <citation type="submission" date="2020-10" db="UniProtKB">
        <authorList>
            <consortium name="WormBaseParasite"/>
        </authorList>
    </citation>
    <scope>IDENTIFICATION</scope>
</reference>
<reference evidence="2" key="1">
    <citation type="journal article" date="2013" name="Genetics">
        <title>The draft genome and transcriptome of Panagrellus redivivus are shaped by the harsh demands of a free-living lifestyle.</title>
        <authorList>
            <person name="Srinivasan J."/>
            <person name="Dillman A.R."/>
            <person name="Macchietto M.G."/>
            <person name="Heikkinen L."/>
            <person name="Lakso M."/>
            <person name="Fracchia K.M."/>
            <person name="Antoshechkin I."/>
            <person name="Mortazavi A."/>
            <person name="Wong G."/>
            <person name="Sternberg P.W."/>
        </authorList>
    </citation>
    <scope>NUCLEOTIDE SEQUENCE [LARGE SCALE GENOMIC DNA]</scope>
    <source>
        <strain evidence="2">MT8872</strain>
    </source>
</reference>
<name>A0A7E4UX42_PANRE</name>
<proteinExistence type="predicted"/>
<dbReference type="SUPFAM" id="SSF52047">
    <property type="entry name" value="RNI-like"/>
    <property type="match status" value="1"/>
</dbReference>
<sequence length="303" mass="34820">MATISDLPPEMVREILQYLQDSDALNAALVCDVWRWLSNPLSEELVDLKLTFNSRCENTVEMVENRVLVHLCTCEEHLYEQCARIKAMLGMRGIDRIRNVQIADEIPKPNEGIPDVAMNVVVHRMNKDVNTVNFTDLDLSFVNFVTFAKLARFRHINTLIFVDCTFPSDMNQGLFIRNMAPMLPTVESLEMTGTPFVNDEFGFALAKYGFSLHYVSLERCQNISAITIASFCTRAGSDNRERPVVFNLHSTRFNVEELHRILRHPTVRKDKPWNVQLSDLRHLNGRFTVNLSTPQDNGYTVFY</sequence>
<dbReference type="PROSITE" id="PS50181">
    <property type="entry name" value="FBOX"/>
    <property type="match status" value="1"/>
</dbReference>
<dbReference type="SUPFAM" id="SSF81383">
    <property type="entry name" value="F-box domain"/>
    <property type="match status" value="1"/>
</dbReference>
<dbReference type="InterPro" id="IPR032675">
    <property type="entry name" value="LRR_dom_sf"/>
</dbReference>